<proteinExistence type="predicted"/>
<sequence>MSILGSLDNPDAPLYVGSSKDWAFNRGAVNTHGEVTTPCDNRFLIELVTRLGRGYDDIFLSFVSYSNRGVPELEVDNEQAASNPQTIAQSTGGCDIISDGFSQVINNIAILFVEIAREVRRLQRYQSLYPDESMMQTFQTAILSKISLNHDKWTGIIGSSYPQIFWTRLQKSEYLIELWLNHPTYQYDLKPWKQFLDNEAPGSGINPKSKFLQDVVDKGIYQPTRATFQGNFHVIPPGGWALWRLWVDGFRDIEHRIHRIKSKFDTEMKELEPMLCMYQTLPFLLYPNLWNPRGDREPVLVDDVLTDLETLIGISKTRGSNESKANHSPGDLEGFEDPEFEDPLSRGMLVASHPSITPSVWHRGSISIM</sequence>
<reference evidence="2" key="1">
    <citation type="journal article" date="2014" name="PLoS Genet.">
        <title>Signature Gene Expression Reveals Novel Clues to the Molecular Mechanisms of Dimorphic Transition in Penicillium marneffei.</title>
        <authorList>
            <person name="Yang E."/>
            <person name="Wang G."/>
            <person name="Cai J."/>
            <person name="Woo P.C."/>
            <person name="Lau S.K."/>
            <person name="Yuen K.-Y."/>
            <person name="Chow W.-N."/>
            <person name="Lin X."/>
        </authorList>
    </citation>
    <scope>NUCLEOTIDE SEQUENCE [LARGE SCALE GENOMIC DNA]</scope>
    <source>
        <strain evidence="2">PM1</strain>
    </source>
</reference>
<organism evidence="2">
    <name type="scientific">Talaromyces marneffei PM1</name>
    <dbReference type="NCBI Taxonomy" id="1077442"/>
    <lineage>
        <taxon>Eukaryota</taxon>
        <taxon>Fungi</taxon>
        <taxon>Dikarya</taxon>
        <taxon>Ascomycota</taxon>
        <taxon>Pezizomycotina</taxon>
        <taxon>Eurotiomycetes</taxon>
        <taxon>Eurotiomycetidae</taxon>
        <taxon>Eurotiales</taxon>
        <taxon>Trichocomaceae</taxon>
        <taxon>Talaromyces</taxon>
        <taxon>Talaromyces sect. Talaromyces</taxon>
    </lineage>
</organism>
<protein>
    <submittedName>
        <fullName evidence="2">Uncharacterized protein</fullName>
    </submittedName>
</protein>
<feature type="region of interest" description="Disordered" evidence="1">
    <location>
        <begin position="318"/>
        <end position="337"/>
    </location>
</feature>
<evidence type="ECO:0000256" key="1">
    <source>
        <dbReference type="SAM" id="MobiDB-lite"/>
    </source>
</evidence>
<accession>A0A093VHW3</accession>
<dbReference type="HOGENOM" id="CLU_897648_0_0_1"/>
<comment type="caution">
    <text evidence="2">The sequence shown here is derived from an EMBL/GenBank/DDBJ whole genome shotgun (WGS) entry which is preliminary data.</text>
</comment>
<dbReference type="EMBL" id="JPOX01000009">
    <property type="protein sequence ID" value="KFX49559.1"/>
    <property type="molecule type" value="Genomic_DNA"/>
</dbReference>
<name>A0A093VHW3_TALMA</name>
<evidence type="ECO:0000313" key="2">
    <source>
        <dbReference type="EMBL" id="KFX49559.1"/>
    </source>
</evidence>
<gene>
    <name evidence="2" type="ORF">GQ26_0091770</name>
</gene>
<dbReference type="AlphaFoldDB" id="A0A093VHW3"/>